<comment type="caution">
    <text evidence="1">The sequence shown here is derived from an EMBL/GenBank/DDBJ whole genome shotgun (WGS) entry which is preliminary data.</text>
</comment>
<keyword evidence="2" id="KW-1185">Reference proteome</keyword>
<evidence type="ECO:0000313" key="1">
    <source>
        <dbReference type="EMBL" id="GAA3014108.1"/>
    </source>
</evidence>
<dbReference type="EMBL" id="BAAAWD010000011">
    <property type="protein sequence ID" value="GAA3014108.1"/>
    <property type="molecule type" value="Genomic_DNA"/>
</dbReference>
<evidence type="ECO:0000313" key="2">
    <source>
        <dbReference type="Proteomes" id="UP001499930"/>
    </source>
</evidence>
<dbReference type="InterPro" id="IPR016791">
    <property type="entry name" value="Polyketide_synth_GrhN/RubW_prd"/>
</dbReference>
<dbReference type="InterPro" id="IPR012349">
    <property type="entry name" value="Split_barrel_FMN-bd"/>
</dbReference>
<proteinExistence type="predicted"/>
<protein>
    <recommendedName>
        <fullName evidence="3">DUF385 domain-containing protein</fullName>
    </recommendedName>
</protein>
<dbReference type="Pfam" id="PF04075">
    <property type="entry name" value="F420H2_quin_red"/>
    <property type="match status" value="1"/>
</dbReference>
<accession>A0ABN3Y212</accession>
<name>A0ABN3Y212_9ACTN</name>
<organism evidence="1 2">
    <name type="scientific">Streptosporangium longisporum</name>
    <dbReference type="NCBI Taxonomy" id="46187"/>
    <lineage>
        <taxon>Bacteria</taxon>
        <taxon>Bacillati</taxon>
        <taxon>Actinomycetota</taxon>
        <taxon>Actinomycetes</taxon>
        <taxon>Streptosporangiales</taxon>
        <taxon>Streptosporangiaceae</taxon>
        <taxon>Streptosporangium</taxon>
    </lineage>
</organism>
<dbReference type="InterPro" id="IPR004378">
    <property type="entry name" value="F420H2_quin_Rdtase"/>
</dbReference>
<dbReference type="PIRSF" id="PIRSF021513">
    <property type="entry name" value="GrhN_RubW_prd"/>
    <property type="match status" value="1"/>
</dbReference>
<dbReference type="Gene3D" id="2.30.110.10">
    <property type="entry name" value="Electron Transport, Fmn-binding Protein, Chain A"/>
    <property type="match status" value="1"/>
</dbReference>
<reference evidence="1 2" key="1">
    <citation type="journal article" date="2019" name="Int. J. Syst. Evol. Microbiol.">
        <title>The Global Catalogue of Microorganisms (GCM) 10K type strain sequencing project: providing services to taxonomists for standard genome sequencing and annotation.</title>
        <authorList>
            <consortium name="The Broad Institute Genomics Platform"/>
            <consortium name="The Broad Institute Genome Sequencing Center for Infectious Disease"/>
            <person name="Wu L."/>
            <person name="Ma J."/>
        </authorList>
    </citation>
    <scope>NUCLEOTIDE SEQUENCE [LARGE SCALE GENOMIC DNA]</scope>
    <source>
        <strain evidence="1 2">JCM 3106</strain>
    </source>
</reference>
<evidence type="ECO:0008006" key="3">
    <source>
        <dbReference type="Google" id="ProtNLM"/>
    </source>
</evidence>
<dbReference type="Proteomes" id="UP001499930">
    <property type="component" value="Unassembled WGS sequence"/>
</dbReference>
<gene>
    <name evidence="1" type="ORF">GCM10017559_41700</name>
</gene>
<sequence>MKQWVMAENTAHAVTIKETPIMMKFMMRLFNPLMRVQVRKGKARSVGGVILLHFTGRKTGKRYEVPVMKQDEDGRLCVYTEARWKVNLRGGADVEVTDMGRRTPMRAELMDDPDAMATEMEGLVRKIGLKEANQRLGIVVHVDRMPTREELAEAIRRRNLGVIYLTPR</sequence>